<gene>
    <name evidence="2" type="ORF">KSP40_PGU013364</name>
</gene>
<proteinExistence type="predicted"/>
<dbReference type="Proteomes" id="UP001412067">
    <property type="component" value="Unassembled WGS sequence"/>
</dbReference>
<keyword evidence="1" id="KW-1133">Transmembrane helix</keyword>
<name>A0ABR2N623_9ASPA</name>
<dbReference type="PANTHER" id="PTHR33415">
    <property type="entry name" value="PROTEIN EMBRYO DEFECTIVE 514"/>
    <property type="match status" value="1"/>
</dbReference>
<accession>A0ABR2N623</accession>
<feature type="transmembrane region" description="Helical" evidence="1">
    <location>
        <begin position="96"/>
        <end position="116"/>
    </location>
</feature>
<evidence type="ECO:0000313" key="3">
    <source>
        <dbReference type="Proteomes" id="UP001412067"/>
    </source>
</evidence>
<evidence type="ECO:0000313" key="2">
    <source>
        <dbReference type="EMBL" id="KAK8971535.1"/>
    </source>
</evidence>
<evidence type="ECO:0000256" key="1">
    <source>
        <dbReference type="SAM" id="Phobius"/>
    </source>
</evidence>
<dbReference type="EMBL" id="JBBWWR010000001">
    <property type="protein sequence ID" value="KAK8971535.1"/>
    <property type="molecule type" value="Genomic_DNA"/>
</dbReference>
<dbReference type="Pfam" id="PF11523">
    <property type="entry name" value="DUF3223"/>
    <property type="match status" value="1"/>
</dbReference>
<dbReference type="PANTHER" id="PTHR33415:SF15">
    <property type="entry name" value="PROTEIN DCL HOMOLOG, CHLOROPLASTIC"/>
    <property type="match status" value="1"/>
</dbReference>
<keyword evidence="3" id="KW-1185">Reference proteome</keyword>
<keyword evidence="1" id="KW-0812">Transmembrane</keyword>
<protein>
    <submittedName>
        <fullName evidence="2">Uncharacterized protein</fullName>
    </submittedName>
</protein>
<sequence>MRGEMIHTGRKESHSVQFQRAVKRMHVPSKIENSKYTWWLTCGTIRSKKGALRAFTVGTHGERRRHEPRATFNEPCIVYLARDATARSTLTDRNTLYYLLAFCVLFYACMTNWPMWSPPMYEIDDRLSPDHEKTIVERLLFYHPESQEKIGPGIDYIKSRASLPIQPDRSIHLSGQSQKYPNITKTHSVGYSNNRGVDFHYRRTKQWLYGFAQKMVTIVSSSDILEGEDLMREQCLLLSASPESNFILHWFYDIYSSLQADEENKKVKRVQWRRSPLLCEWKLSSMIKYPVGGKHLGRFCAW</sequence>
<dbReference type="Gene3D" id="3.10.450.40">
    <property type="match status" value="1"/>
</dbReference>
<comment type="caution">
    <text evidence="2">The sequence shown here is derived from an EMBL/GenBank/DDBJ whole genome shotgun (WGS) entry which is preliminary data.</text>
</comment>
<dbReference type="InterPro" id="IPR044673">
    <property type="entry name" value="DCL-like"/>
</dbReference>
<keyword evidence="1" id="KW-0472">Membrane</keyword>
<reference evidence="2 3" key="1">
    <citation type="journal article" date="2022" name="Nat. Plants">
        <title>Genomes of leafy and leafless Platanthera orchids illuminate the evolution of mycoheterotrophy.</title>
        <authorList>
            <person name="Li M.H."/>
            <person name="Liu K.W."/>
            <person name="Li Z."/>
            <person name="Lu H.C."/>
            <person name="Ye Q.L."/>
            <person name="Zhang D."/>
            <person name="Wang J.Y."/>
            <person name="Li Y.F."/>
            <person name="Zhong Z.M."/>
            <person name="Liu X."/>
            <person name="Yu X."/>
            <person name="Liu D.K."/>
            <person name="Tu X.D."/>
            <person name="Liu B."/>
            <person name="Hao Y."/>
            <person name="Liao X.Y."/>
            <person name="Jiang Y.T."/>
            <person name="Sun W.H."/>
            <person name="Chen J."/>
            <person name="Chen Y.Q."/>
            <person name="Ai Y."/>
            <person name="Zhai J.W."/>
            <person name="Wu S.S."/>
            <person name="Zhou Z."/>
            <person name="Hsiao Y.Y."/>
            <person name="Wu W.L."/>
            <person name="Chen Y.Y."/>
            <person name="Lin Y.F."/>
            <person name="Hsu J.L."/>
            <person name="Li C.Y."/>
            <person name="Wang Z.W."/>
            <person name="Zhao X."/>
            <person name="Zhong W.Y."/>
            <person name="Ma X.K."/>
            <person name="Ma L."/>
            <person name="Huang J."/>
            <person name="Chen G.Z."/>
            <person name="Huang M.Z."/>
            <person name="Huang L."/>
            <person name="Peng D.H."/>
            <person name="Luo Y.B."/>
            <person name="Zou S.Q."/>
            <person name="Chen S.P."/>
            <person name="Lan S."/>
            <person name="Tsai W.C."/>
            <person name="Van de Peer Y."/>
            <person name="Liu Z.J."/>
        </authorList>
    </citation>
    <scope>NUCLEOTIDE SEQUENCE [LARGE SCALE GENOMIC DNA]</scope>
    <source>
        <strain evidence="2">Lor288</strain>
    </source>
</reference>
<organism evidence="2 3">
    <name type="scientific">Platanthera guangdongensis</name>
    <dbReference type="NCBI Taxonomy" id="2320717"/>
    <lineage>
        <taxon>Eukaryota</taxon>
        <taxon>Viridiplantae</taxon>
        <taxon>Streptophyta</taxon>
        <taxon>Embryophyta</taxon>
        <taxon>Tracheophyta</taxon>
        <taxon>Spermatophyta</taxon>
        <taxon>Magnoliopsida</taxon>
        <taxon>Liliopsida</taxon>
        <taxon>Asparagales</taxon>
        <taxon>Orchidaceae</taxon>
        <taxon>Orchidoideae</taxon>
        <taxon>Orchideae</taxon>
        <taxon>Orchidinae</taxon>
        <taxon>Platanthera</taxon>
    </lineage>
</organism>